<gene>
    <name evidence="1" type="ORF">H9Y05_14405</name>
</gene>
<organism evidence="1 2">
    <name type="scientific">Taishania pollutisoli</name>
    <dbReference type="NCBI Taxonomy" id="2766479"/>
    <lineage>
        <taxon>Bacteria</taxon>
        <taxon>Pseudomonadati</taxon>
        <taxon>Bacteroidota</taxon>
        <taxon>Flavobacteriia</taxon>
        <taxon>Flavobacteriales</taxon>
        <taxon>Crocinitomicaceae</taxon>
        <taxon>Taishania</taxon>
    </lineage>
</organism>
<proteinExistence type="predicted"/>
<sequence>MHSFDNIKNQRILLSFLNWGKGHLSRCIDVCRKLERQGNTLLIACEEEDFAVLSSYVTPLKYLPFPGYPFTFQGTGDFAGDLWKSRKLLSDFMKWEQTEVEQLITQHQVTLVISDHRYGFFSQTVPSVFITHQVNLAIKWWQQPAQWLHRKWMKRFSSIWIMDEEKHPLAGKLSRKGNLKNAAYIGHFSRFEKKETKKTIKLGVCNGPDPYNRQLLERLMGNKELDAIISSIPGNDPRIVHPATWKETDELFCSAKTIHSYCGYSTLMDLKQLGCKGELIPTPGQTEQEYLYRLHTSFDFSESIR</sequence>
<keyword evidence="2" id="KW-1185">Reference proteome</keyword>
<dbReference type="EMBL" id="JACVEL010000013">
    <property type="protein sequence ID" value="MBC9813664.1"/>
    <property type="molecule type" value="Genomic_DNA"/>
</dbReference>
<accession>A0A8J6PL51</accession>
<dbReference type="Proteomes" id="UP000652681">
    <property type="component" value="Unassembled WGS sequence"/>
</dbReference>
<dbReference type="RefSeq" id="WP_163489996.1">
    <property type="nucleotide sequence ID" value="NZ_JACVEL010000013.1"/>
</dbReference>
<name>A0A8J6PL51_9FLAO</name>
<dbReference type="AlphaFoldDB" id="A0A8J6PL51"/>
<evidence type="ECO:0000313" key="1">
    <source>
        <dbReference type="EMBL" id="MBC9813664.1"/>
    </source>
</evidence>
<evidence type="ECO:0008006" key="3">
    <source>
        <dbReference type="Google" id="ProtNLM"/>
    </source>
</evidence>
<reference evidence="1" key="1">
    <citation type="submission" date="2020-09" db="EMBL/GenBank/DDBJ databases">
        <title>Taishania pollutisoli gen. nov., sp. nov., Isolated from Tetrabromobisphenol A-Contaminated Soil.</title>
        <authorList>
            <person name="Chen Q."/>
        </authorList>
    </citation>
    <scope>NUCLEOTIDE SEQUENCE</scope>
    <source>
        <strain evidence="1">CZZ-1</strain>
    </source>
</reference>
<comment type="caution">
    <text evidence="1">The sequence shown here is derived from an EMBL/GenBank/DDBJ whole genome shotgun (WGS) entry which is preliminary data.</text>
</comment>
<evidence type="ECO:0000313" key="2">
    <source>
        <dbReference type="Proteomes" id="UP000652681"/>
    </source>
</evidence>
<protein>
    <recommendedName>
        <fullName evidence="3">Glycosyl transferase family 28 C-terminal domain-containing protein</fullName>
    </recommendedName>
</protein>